<organism evidence="1 2">
    <name type="scientific">Pseudolysinimonas kribbensis</name>
    <dbReference type="NCBI Taxonomy" id="433641"/>
    <lineage>
        <taxon>Bacteria</taxon>
        <taxon>Bacillati</taxon>
        <taxon>Actinomycetota</taxon>
        <taxon>Actinomycetes</taxon>
        <taxon>Micrococcales</taxon>
        <taxon>Microbacteriaceae</taxon>
        <taxon>Pseudolysinimonas</taxon>
    </lineage>
</organism>
<dbReference type="EMBL" id="BSVB01000001">
    <property type="protein sequence ID" value="GMA94739.1"/>
    <property type="molecule type" value="Genomic_DNA"/>
</dbReference>
<proteinExistence type="predicted"/>
<dbReference type="RefSeq" id="WP_284253633.1">
    <property type="nucleotide sequence ID" value="NZ_BSVB01000001.1"/>
</dbReference>
<name>A0ABQ6K344_9MICO</name>
<reference evidence="2" key="1">
    <citation type="journal article" date="2019" name="Int. J. Syst. Evol. Microbiol.">
        <title>The Global Catalogue of Microorganisms (GCM) 10K type strain sequencing project: providing services to taxonomists for standard genome sequencing and annotation.</title>
        <authorList>
            <consortium name="The Broad Institute Genomics Platform"/>
            <consortium name="The Broad Institute Genome Sequencing Center for Infectious Disease"/>
            <person name="Wu L."/>
            <person name="Ma J."/>
        </authorList>
    </citation>
    <scope>NUCLEOTIDE SEQUENCE [LARGE SCALE GENOMIC DNA]</scope>
    <source>
        <strain evidence="2">NBRC 108894</strain>
    </source>
</reference>
<evidence type="ECO:0000313" key="2">
    <source>
        <dbReference type="Proteomes" id="UP001157034"/>
    </source>
</evidence>
<comment type="caution">
    <text evidence="1">The sequence shown here is derived from an EMBL/GenBank/DDBJ whole genome shotgun (WGS) entry which is preliminary data.</text>
</comment>
<protein>
    <submittedName>
        <fullName evidence="1">Uncharacterized protein</fullName>
    </submittedName>
</protein>
<evidence type="ECO:0000313" key="1">
    <source>
        <dbReference type="EMBL" id="GMA94739.1"/>
    </source>
</evidence>
<gene>
    <name evidence="1" type="ORF">GCM10025881_15630</name>
</gene>
<sequence length="83" mass="9213">MRLIDGRAENPQLNERLSKLLQQHRVEQVFEVPFDAHIAERGPITLAKLAPATRDAFTHLAAGIVQTMQNQPIATKPTTGTKN</sequence>
<dbReference type="Proteomes" id="UP001157034">
    <property type="component" value="Unassembled WGS sequence"/>
</dbReference>
<accession>A0ABQ6K344</accession>
<keyword evidence="2" id="KW-1185">Reference proteome</keyword>